<evidence type="ECO:0000259" key="9">
    <source>
        <dbReference type="PROSITE" id="PS51144"/>
    </source>
</evidence>
<sequence>MKTRAALAALCATVALIALAGAGLGAPHRPVRAGQPERYGQSHGAGDAAPVGHGGPHWTYDGAAGPEHWGEMSEDFAACAKGHMQSPVDLGGAESAGRLAVRAAYRPGGLTVLNNGHTVQVNFPEGSQLASGIARYKLVQMHFHTPSEETVYGIPYPMVVHFVHVDANGNLAVLAVLFEEGAHNPELDKVIRAAPRWEQGPTPVAGVTFDPARLLPDNLAVWRYEGSLTTPPCTEGVRWHVAEHRVTASAGQIAAIHAIIGDNARPTQPLHGRLLVAGSD</sequence>
<feature type="domain" description="Alpha-carbonic anhydrase" evidence="9">
    <location>
        <begin position="56"/>
        <end position="279"/>
    </location>
</feature>
<dbReference type="InterPro" id="IPR036398">
    <property type="entry name" value="CA_dom_sf"/>
</dbReference>
<dbReference type="SMART" id="SM01057">
    <property type="entry name" value="Carb_anhydrase"/>
    <property type="match status" value="1"/>
</dbReference>
<name>A0ABV7ITM8_9SPHN</name>
<dbReference type="PANTHER" id="PTHR18952:SF265">
    <property type="entry name" value="CARBONIC ANHYDRASE"/>
    <property type="match status" value="1"/>
</dbReference>
<keyword evidence="3" id="KW-0479">Metal-binding</keyword>
<evidence type="ECO:0000256" key="8">
    <source>
        <dbReference type="SAM" id="SignalP"/>
    </source>
</evidence>
<comment type="similarity">
    <text evidence="1">Belongs to the alpha-carbonic anhydrase family.</text>
</comment>
<dbReference type="EMBL" id="JBHRTQ010000007">
    <property type="protein sequence ID" value="MFC3174186.1"/>
    <property type="molecule type" value="Genomic_DNA"/>
</dbReference>
<gene>
    <name evidence="10" type="ORF">ACFOD9_07980</name>
</gene>
<dbReference type="RefSeq" id="WP_379509555.1">
    <property type="nucleotide sequence ID" value="NZ_JBHRTQ010000007.1"/>
</dbReference>
<dbReference type="Proteomes" id="UP001595604">
    <property type="component" value="Unassembled WGS sequence"/>
</dbReference>
<evidence type="ECO:0000256" key="6">
    <source>
        <dbReference type="ARBA" id="ARBA00048348"/>
    </source>
</evidence>
<dbReference type="SUPFAM" id="SSF51069">
    <property type="entry name" value="Carbonic anhydrase"/>
    <property type="match status" value="1"/>
</dbReference>
<feature type="signal peptide" evidence="8">
    <location>
        <begin position="1"/>
        <end position="20"/>
    </location>
</feature>
<keyword evidence="5" id="KW-0456">Lyase</keyword>
<evidence type="ECO:0000313" key="11">
    <source>
        <dbReference type="Proteomes" id="UP001595604"/>
    </source>
</evidence>
<dbReference type="EC" id="4.2.1.1" evidence="2"/>
<keyword evidence="4" id="KW-0862">Zinc</keyword>
<feature type="region of interest" description="Disordered" evidence="7">
    <location>
        <begin position="29"/>
        <end position="51"/>
    </location>
</feature>
<dbReference type="InterPro" id="IPR041891">
    <property type="entry name" value="Alpha_CA_prokaryot-like"/>
</dbReference>
<evidence type="ECO:0000256" key="3">
    <source>
        <dbReference type="ARBA" id="ARBA00022723"/>
    </source>
</evidence>
<reference evidence="11" key="1">
    <citation type="journal article" date="2019" name="Int. J. Syst. Evol. Microbiol.">
        <title>The Global Catalogue of Microorganisms (GCM) 10K type strain sequencing project: providing services to taxonomists for standard genome sequencing and annotation.</title>
        <authorList>
            <consortium name="The Broad Institute Genomics Platform"/>
            <consortium name="The Broad Institute Genome Sequencing Center for Infectious Disease"/>
            <person name="Wu L."/>
            <person name="Ma J."/>
        </authorList>
    </citation>
    <scope>NUCLEOTIDE SEQUENCE [LARGE SCALE GENOMIC DNA]</scope>
    <source>
        <strain evidence="11">KCTC 42984</strain>
    </source>
</reference>
<evidence type="ECO:0000256" key="2">
    <source>
        <dbReference type="ARBA" id="ARBA00012925"/>
    </source>
</evidence>
<evidence type="ECO:0000313" key="10">
    <source>
        <dbReference type="EMBL" id="MFC3174186.1"/>
    </source>
</evidence>
<keyword evidence="11" id="KW-1185">Reference proteome</keyword>
<accession>A0ABV7ITM8</accession>
<evidence type="ECO:0000256" key="1">
    <source>
        <dbReference type="ARBA" id="ARBA00010718"/>
    </source>
</evidence>
<evidence type="ECO:0000256" key="7">
    <source>
        <dbReference type="SAM" id="MobiDB-lite"/>
    </source>
</evidence>
<evidence type="ECO:0000256" key="5">
    <source>
        <dbReference type="ARBA" id="ARBA00023239"/>
    </source>
</evidence>
<proteinExistence type="inferred from homology"/>
<protein>
    <recommendedName>
        <fullName evidence="2">carbonic anhydrase</fullName>
        <ecNumber evidence="2">4.2.1.1</ecNumber>
    </recommendedName>
</protein>
<dbReference type="InterPro" id="IPR023561">
    <property type="entry name" value="Carbonic_anhydrase_a-class"/>
</dbReference>
<dbReference type="Gene3D" id="3.10.200.10">
    <property type="entry name" value="Alpha carbonic anhydrase"/>
    <property type="match status" value="1"/>
</dbReference>
<dbReference type="PROSITE" id="PS51144">
    <property type="entry name" value="ALPHA_CA_2"/>
    <property type="match status" value="1"/>
</dbReference>
<feature type="chain" id="PRO_5046201825" description="carbonic anhydrase" evidence="8">
    <location>
        <begin position="21"/>
        <end position="280"/>
    </location>
</feature>
<dbReference type="CDD" id="cd03124">
    <property type="entry name" value="alpha_CA_prokaryotic_like"/>
    <property type="match status" value="1"/>
</dbReference>
<dbReference type="PANTHER" id="PTHR18952">
    <property type="entry name" value="CARBONIC ANHYDRASE"/>
    <property type="match status" value="1"/>
</dbReference>
<comment type="catalytic activity">
    <reaction evidence="6">
        <text>hydrogencarbonate + H(+) = CO2 + H2O</text>
        <dbReference type="Rhea" id="RHEA:10748"/>
        <dbReference type="ChEBI" id="CHEBI:15377"/>
        <dbReference type="ChEBI" id="CHEBI:15378"/>
        <dbReference type="ChEBI" id="CHEBI:16526"/>
        <dbReference type="ChEBI" id="CHEBI:17544"/>
        <dbReference type="EC" id="4.2.1.1"/>
    </reaction>
</comment>
<keyword evidence="8" id="KW-0732">Signal</keyword>
<dbReference type="InterPro" id="IPR001148">
    <property type="entry name" value="CA_dom"/>
</dbReference>
<evidence type="ECO:0000256" key="4">
    <source>
        <dbReference type="ARBA" id="ARBA00022833"/>
    </source>
</evidence>
<organism evidence="10 11">
    <name type="scientific">Novosphingobium bradum</name>
    <dbReference type="NCBI Taxonomy" id="1737444"/>
    <lineage>
        <taxon>Bacteria</taxon>
        <taxon>Pseudomonadati</taxon>
        <taxon>Pseudomonadota</taxon>
        <taxon>Alphaproteobacteria</taxon>
        <taxon>Sphingomonadales</taxon>
        <taxon>Sphingomonadaceae</taxon>
        <taxon>Novosphingobium</taxon>
    </lineage>
</organism>
<dbReference type="Pfam" id="PF00194">
    <property type="entry name" value="Carb_anhydrase"/>
    <property type="match status" value="1"/>
</dbReference>
<comment type="caution">
    <text evidence="10">The sequence shown here is derived from an EMBL/GenBank/DDBJ whole genome shotgun (WGS) entry which is preliminary data.</text>
</comment>